<dbReference type="Proteomes" id="UP001602287">
    <property type="component" value="Unassembled WGS sequence"/>
</dbReference>
<dbReference type="GeneID" id="95370200"/>
<dbReference type="RefSeq" id="WP_210857523.1">
    <property type="nucleotide sequence ID" value="NZ_JBEXXF010000011.1"/>
</dbReference>
<proteinExistence type="predicted"/>
<sequence length="128" mass="13472">MADHSGLPIAALLRGGPEDGPGELELGARQLALELAPYGERLPAPTEVAPDGTRAGEIEMIGAVALAIEPALPSIIAVLELLLAWAGQRQGRGVRIVEPDGSELDLTGVSAADQRRIAQTWLDRKLPR</sequence>
<reference evidence="1 2" key="1">
    <citation type="submission" date="2024-10" db="EMBL/GenBank/DDBJ databases">
        <title>The Natural Products Discovery Center: Release of the First 8490 Sequenced Strains for Exploring Actinobacteria Biosynthetic Diversity.</title>
        <authorList>
            <person name="Kalkreuter E."/>
            <person name="Kautsar S.A."/>
            <person name="Yang D."/>
            <person name="Bader C.D."/>
            <person name="Teijaro C.N."/>
            <person name="Fluegel L."/>
            <person name="Davis C.M."/>
            <person name="Simpson J.R."/>
            <person name="Lauterbach L."/>
            <person name="Steele A.D."/>
            <person name="Gui C."/>
            <person name="Meng S."/>
            <person name="Li G."/>
            <person name="Viehrig K."/>
            <person name="Ye F."/>
            <person name="Su P."/>
            <person name="Kiefer A.F."/>
            <person name="Nichols A."/>
            <person name="Cepeda A.J."/>
            <person name="Yan W."/>
            <person name="Fan B."/>
            <person name="Jiang Y."/>
            <person name="Adhikari A."/>
            <person name="Zheng C.-J."/>
            <person name="Schuster L."/>
            <person name="Cowan T.M."/>
            <person name="Smanski M.J."/>
            <person name="Chevrette M.G."/>
            <person name="De Carvalho L.P.S."/>
            <person name="Shen B."/>
        </authorList>
    </citation>
    <scope>NUCLEOTIDE SEQUENCE [LARGE SCALE GENOMIC DNA]</scope>
    <source>
        <strain evidence="1 2">NPDC000140</strain>
    </source>
</reference>
<gene>
    <name evidence="1" type="ORF">ACFY3B_03375</name>
</gene>
<accession>A0ABW6VRC9</accession>
<evidence type="ECO:0000313" key="1">
    <source>
        <dbReference type="EMBL" id="MFF5198629.1"/>
    </source>
</evidence>
<evidence type="ECO:0000313" key="2">
    <source>
        <dbReference type="Proteomes" id="UP001602287"/>
    </source>
</evidence>
<comment type="caution">
    <text evidence="1">The sequence shown here is derived from an EMBL/GenBank/DDBJ whole genome shotgun (WGS) entry which is preliminary data.</text>
</comment>
<organism evidence="1 2">
    <name type="scientific">Micromonospora parva</name>
    <dbReference type="NCBI Taxonomy" id="1464048"/>
    <lineage>
        <taxon>Bacteria</taxon>
        <taxon>Bacillati</taxon>
        <taxon>Actinomycetota</taxon>
        <taxon>Actinomycetes</taxon>
        <taxon>Micromonosporales</taxon>
        <taxon>Micromonosporaceae</taxon>
        <taxon>Micromonospora</taxon>
    </lineage>
</organism>
<dbReference type="EMBL" id="JBIAZM010000001">
    <property type="protein sequence ID" value="MFF5198629.1"/>
    <property type="molecule type" value="Genomic_DNA"/>
</dbReference>
<name>A0ABW6VRC9_9ACTN</name>
<keyword evidence="2" id="KW-1185">Reference proteome</keyword>
<protein>
    <submittedName>
        <fullName evidence="1">Uncharacterized protein</fullName>
    </submittedName>
</protein>